<keyword evidence="2" id="KW-0472">Membrane</keyword>
<evidence type="ECO:0000256" key="1">
    <source>
        <dbReference type="SAM" id="MobiDB-lite"/>
    </source>
</evidence>
<accession>A0A9D4Q6Z0</accession>
<name>A0A9D4Q6Z0_RHISA</name>
<keyword evidence="2" id="KW-1133">Transmembrane helix</keyword>
<feature type="compositionally biased region" description="Polar residues" evidence="1">
    <location>
        <begin position="20"/>
        <end position="29"/>
    </location>
</feature>
<keyword evidence="4" id="KW-1185">Reference proteome</keyword>
<reference evidence="3" key="2">
    <citation type="submission" date="2021-09" db="EMBL/GenBank/DDBJ databases">
        <authorList>
            <person name="Jia N."/>
            <person name="Wang J."/>
            <person name="Shi W."/>
            <person name="Du L."/>
            <person name="Sun Y."/>
            <person name="Zhan W."/>
            <person name="Jiang J."/>
            <person name="Wang Q."/>
            <person name="Zhang B."/>
            <person name="Ji P."/>
            <person name="Sakyi L.B."/>
            <person name="Cui X."/>
            <person name="Yuan T."/>
            <person name="Jiang B."/>
            <person name="Yang W."/>
            <person name="Lam T.T.-Y."/>
            <person name="Chang Q."/>
            <person name="Ding S."/>
            <person name="Wang X."/>
            <person name="Zhu J."/>
            <person name="Ruan X."/>
            <person name="Zhao L."/>
            <person name="Wei J."/>
            <person name="Que T."/>
            <person name="Du C."/>
            <person name="Cheng J."/>
            <person name="Dai P."/>
            <person name="Han X."/>
            <person name="Huang E."/>
            <person name="Gao Y."/>
            <person name="Liu J."/>
            <person name="Shao H."/>
            <person name="Ye R."/>
            <person name="Li L."/>
            <person name="Wei W."/>
            <person name="Wang X."/>
            <person name="Wang C."/>
            <person name="Huo Q."/>
            <person name="Li W."/>
            <person name="Guo W."/>
            <person name="Chen H."/>
            <person name="Chen S."/>
            <person name="Zhou L."/>
            <person name="Zhou L."/>
            <person name="Ni X."/>
            <person name="Tian J."/>
            <person name="Zhou Y."/>
            <person name="Sheng Y."/>
            <person name="Liu T."/>
            <person name="Pan Y."/>
            <person name="Xia L."/>
            <person name="Li J."/>
            <person name="Zhao F."/>
            <person name="Cao W."/>
        </authorList>
    </citation>
    <scope>NUCLEOTIDE SEQUENCE</scope>
    <source>
        <strain evidence="3">Rsan-2018</strain>
        <tissue evidence="3">Larvae</tissue>
    </source>
</reference>
<organism evidence="3 4">
    <name type="scientific">Rhipicephalus sanguineus</name>
    <name type="common">Brown dog tick</name>
    <name type="synonym">Ixodes sanguineus</name>
    <dbReference type="NCBI Taxonomy" id="34632"/>
    <lineage>
        <taxon>Eukaryota</taxon>
        <taxon>Metazoa</taxon>
        <taxon>Ecdysozoa</taxon>
        <taxon>Arthropoda</taxon>
        <taxon>Chelicerata</taxon>
        <taxon>Arachnida</taxon>
        <taxon>Acari</taxon>
        <taxon>Parasitiformes</taxon>
        <taxon>Ixodida</taxon>
        <taxon>Ixodoidea</taxon>
        <taxon>Ixodidae</taxon>
        <taxon>Rhipicephalinae</taxon>
        <taxon>Rhipicephalus</taxon>
        <taxon>Rhipicephalus</taxon>
    </lineage>
</organism>
<dbReference type="EMBL" id="JABSTV010001248">
    <property type="protein sequence ID" value="KAH7967887.1"/>
    <property type="molecule type" value="Genomic_DNA"/>
</dbReference>
<feature type="transmembrane region" description="Helical" evidence="2">
    <location>
        <begin position="222"/>
        <end position="243"/>
    </location>
</feature>
<evidence type="ECO:0000313" key="3">
    <source>
        <dbReference type="EMBL" id="KAH7967887.1"/>
    </source>
</evidence>
<proteinExistence type="predicted"/>
<sequence length="244" mass="26830">MGGRWYTPKYPDNGPGGNYSLGQPCTTSSQGGGPEGRQITSIAEMSVILRRNVTQFLNMTESTTTTRTGQVITNTTITDTELILSRSVQAWLAFVLPSFLSLLSINFSLVLIVISYGFRWTLWAIGVREDGIAAPSSLNTIRDVSYNGVTPAWMEFLHQAYQEVAFVLVSYGFWLTLWALGIREEGVVAPSILNTIRDVSYNGVTPAWMEFLHQVYQEGAPWPIVVVQCVLAIASAATAMAHLN</sequence>
<feature type="region of interest" description="Disordered" evidence="1">
    <location>
        <begin position="1"/>
        <end position="36"/>
    </location>
</feature>
<reference evidence="3" key="1">
    <citation type="journal article" date="2020" name="Cell">
        <title>Large-Scale Comparative Analyses of Tick Genomes Elucidate Their Genetic Diversity and Vector Capacities.</title>
        <authorList>
            <consortium name="Tick Genome and Microbiome Consortium (TIGMIC)"/>
            <person name="Jia N."/>
            <person name="Wang J."/>
            <person name="Shi W."/>
            <person name="Du L."/>
            <person name="Sun Y."/>
            <person name="Zhan W."/>
            <person name="Jiang J.F."/>
            <person name="Wang Q."/>
            <person name="Zhang B."/>
            <person name="Ji P."/>
            <person name="Bell-Sakyi L."/>
            <person name="Cui X.M."/>
            <person name="Yuan T.T."/>
            <person name="Jiang B.G."/>
            <person name="Yang W.F."/>
            <person name="Lam T.T."/>
            <person name="Chang Q.C."/>
            <person name="Ding S.J."/>
            <person name="Wang X.J."/>
            <person name="Zhu J.G."/>
            <person name="Ruan X.D."/>
            <person name="Zhao L."/>
            <person name="Wei J.T."/>
            <person name="Ye R.Z."/>
            <person name="Que T.C."/>
            <person name="Du C.H."/>
            <person name="Zhou Y.H."/>
            <person name="Cheng J.X."/>
            <person name="Dai P.F."/>
            <person name="Guo W.B."/>
            <person name="Han X.H."/>
            <person name="Huang E.J."/>
            <person name="Li L.F."/>
            <person name="Wei W."/>
            <person name="Gao Y.C."/>
            <person name="Liu J.Z."/>
            <person name="Shao H.Z."/>
            <person name="Wang X."/>
            <person name="Wang C.C."/>
            <person name="Yang T.C."/>
            <person name="Huo Q.B."/>
            <person name="Li W."/>
            <person name="Chen H.Y."/>
            <person name="Chen S.E."/>
            <person name="Zhou L.G."/>
            <person name="Ni X.B."/>
            <person name="Tian J.H."/>
            <person name="Sheng Y."/>
            <person name="Liu T."/>
            <person name="Pan Y.S."/>
            <person name="Xia L.Y."/>
            <person name="Li J."/>
            <person name="Zhao F."/>
            <person name="Cao W.C."/>
        </authorList>
    </citation>
    <scope>NUCLEOTIDE SEQUENCE</scope>
    <source>
        <strain evidence="3">Rsan-2018</strain>
    </source>
</reference>
<feature type="transmembrane region" description="Helical" evidence="2">
    <location>
        <begin position="91"/>
        <end position="118"/>
    </location>
</feature>
<gene>
    <name evidence="3" type="ORF">HPB52_003794</name>
</gene>
<evidence type="ECO:0000256" key="2">
    <source>
        <dbReference type="SAM" id="Phobius"/>
    </source>
</evidence>
<dbReference type="AlphaFoldDB" id="A0A9D4Q6Z0"/>
<keyword evidence="2" id="KW-0812">Transmembrane</keyword>
<feature type="transmembrane region" description="Helical" evidence="2">
    <location>
        <begin position="164"/>
        <end position="182"/>
    </location>
</feature>
<evidence type="ECO:0000313" key="4">
    <source>
        <dbReference type="Proteomes" id="UP000821837"/>
    </source>
</evidence>
<protein>
    <submittedName>
        <fullName evidence="3">Uncharacterized protein</fullName>
    </submittedName>
</protein>
<dbReference type="Proteomes" id="UP000821837">
    <property type="component" value="Unassembled WGS sequence"/>
</dbReference>
<comment type="caution">
    <text evidence="3">The sequence shown here is derived from an EMBL/GenBank/DDBJ whole genome shotgun (WGS) entry which is preliminary data.</text>
</comment>